<keyword evidence="2" id="KW-1185">Reference proteome</keyword>
<organism evidence="1 2">
    <name type="scientific">Pseudomicrostroma glucosiphilum</name>
    <dbReference type="NCBI Taxonomy" id="1684307"/>
    <lineage>
        <taxon>Eukaryota</taxon>
        <taxon>Fungi</taxon>
        <taxon>Dikarya</taxon>
        <taxon>Basidiomycota</taxon>
        <taxon>Ustilaginomycotina</taxon>
        <taxon>Exobasidiomycetes</taxon>
        <taxon>Microstromatales</taxon>
        <taxon>Microstromatales incertae sedis</taxon>
        <taxon>Pseudomicrostroma</taxon>
    </lineage>
</organism>
<reference evidence="1 2" key="1">
    <citation type="journal article" date="2018" name="Mol. Biol. Evol.">
        <title>Broad Genomic Sampling Reveals a Smut Pathogenic Ancestry of the Fungal Clade Ustilaginomycotina.</title>
        <authorList>
            <person name="Kijpornyongpan T."/>
            <person name="Mondo S.J."/>
            <person name="Barry K."/>
            <person name="Sandor L."/>
            <person name="Lee J."/>
            <person name="Lipzen A."/>
            <person name="Pangilinan J."/>
            <person name="LaButti K."/>
            <person name="Hainaut M."/>
            <person name="Henrissat B."/>
            <person name="Grigoriev I.V."/>
            <person name="Spatafora J.W."/>
            <person name="Aime M.C."/>
        </authorList>
    </citation>
    <scope>NUCLEOTIDE SEQUENCE [LARGE SCALE GENOMIC DNA]</scope>
    <source>
        <strain evidence="1 2">MCA 4718</strain>
    </source>
</reference>
<dbReference type="SUPFAM" id="SSF56112">
    <property type="entry name" value="Protein kinase-like (PK-like)"/>
    <property type="match status" value="1"/>
</dbReference>
<proteinExistence type="predicted"/>
<evidence type="ECO:0000313" key="1">
    <source>
        <dbReference type="EMBL" id="PWN17731.1"/>
    </source>
</evidence>
<protein>
    <recommendedName>
        <fullName evidence="3">Protein kinase domain-containing protein</fullName>
    </recommendedName>
</protein>
<dbReference type="AlphaFoldDB" id="A0A316TZI0"/>
<accession>A0A316TZI0</accession>
<dbReference type="EMBL" id="KZ819341">
    <property type="protein sequence ID" value="PWN17731.1"/>
    <property type="molecule type" value="Genomic_DNA"/>
</dbReference>
<dbReference type="OrthoDB" id="3425861at2759"/>
<name>A0A316TZI0_9BASI</name>
<evidence type="ECO:0008006" key="3">
    <source>
        <dbReference type="Google" id="ProtNLM"/>
    </source>
</evidence>
<dbReference type="InterPro" id="IPR011009">
    <property type="entry name" value="Kinase-like_dom_sf"/>
</dbReference>
<evidence type="ECO:0000313" key="2">
    <source>
        <dbReference type="Proteomes" id="UP000245942"/>
    </source>
</evidence>
<sequence>MRPLDVRSELFGARTAMFYNAGEDRKRPVHMIKMSWVAPRLTSHELVTLRNIRKAFGESLESELPLLPQPIGLAKQPSGFQGTTSDTTQTSSAAANFPARHLCALVTRQHRGDHIGRQVLPRYLVRIHQQLAEVLLKLAEKGYHYRDLNDGNVRLLRGSKSKLYLADYGNVRKHFSIREERNPSDAAATIDRAKDDTRSATPLFAPSCYAIAKAASEEWGLAVASVVERAEQLSRRVSKAAGGRVTSGSLRASVDAILENLEDLHEALRDSNVHSHRYIDDMESALYLHLWTMALNRGLSKFGQIELSRKLRDDKTAIWTKGCRWELLLDEHCKPAGRRWKILMGKLRKVVYEARQALTAELLKPFEADGRASIETLRADLEKWRFKEKENDMAVADATVMIIDSLWQGKGILDDKSGLQDIERECYNECIRLLYKVGHSGHSKGEKNDKG</sequence>
<dbReference type="Proteomes" id="UP000245942">
    <property type="component" value="Unassembled WGS sequence"/>
</dbReference>
<dbReference type="GeneID" id="37010932"/>
<gene>
    <name evidence="1" type="ORF">BCV69DRAFT_127844</name>
</gene>
<dbReference type="RefSeq" id="XP_025344891.1">
    <property type="nucleotide sequence ID" value="XM_025489198.1"/>
</dbReference>